<dbReference type="InterPro" id="IPR013087">
    <property type="entry name" value="Znf_C2H2_type"/>
</dbReference>
<dbReference type="WBParaSite" id="PSU_v2.g8736.t1">
    <property type="protein sequence ID" value="PSU_v2.g8736.t1"/>
    <property type="gene ID" value="PSU_v2.g8736"/>
</dbReference>
<dbReference type="InterPro" id="IPR036236">
    <property type="entry name" value="Znf_C2H2_sf"/>
</dbReference>
<accession>A0A914Z7S0</accession>
<evidence type="ECO:0000313" key="5">
    <source>
        <dbReference type="WBParaSite" id="PSU_v2.g8736.t1"/>
    </source>
</evidence>
<dbReference type="Gene3D" id="3.30.160.60">
    <property type="entry name" value="Classic Zinc Finger"/>
    <property type="match status" value="1"/>
</dbReference>
<name>A0A914Z7S0_9BILA</name>
<keyword evidence="1" id="KW-0862">Zinc</keyword>
<protein>
    <submittedName>
        <fullName evidence="5">C2H2-type domain-containing protein</fullName>
    </submittedName>
</protein>
<sequence length="285" mass="31427">MSDDPDSAPTTAAAAETTTAIATTTTTTEAAASSSLRRSKRNKFHLDVAAIHHGRSHSPAISHLTVLQPLHQHHHQQHSQPGPSTIIKASPRNSPICTFVPKHEQEIITVNNHAVQNTTNISSKKSSIKKSSATTINNNNNISREETSTPESLGKRIRKATVFDDFSYSIDSEDDAEAHVNYNNRVAAGIEYAKNNHNSIITDNNINISTTIKSDNEYPCPRCPAQFETRVGLTNHLKLHGANKTFPCHSCDFSCTNRKTMRQHKRVHGQSAPPKKRKSVDTKLM</sequence>
<keyword evidence="4" id="KW-1185">Reference proteome</keyword>
<feature type="compositionally biased region" description="Basic residues" evidence="2">
    <location>
        <begin position="263"/>
        <end position="278"/>
    </location>
</feature>
<feature type="domain" description="C2H2-type" evidence="3">
    <location>
        <begin position="218"/>
        <end position="245"/>
    </location>
</feature>
<dbReference type="Proteomes" id="UP000887577">
    <property type="component" value="Unplaced"/>
</dbReference>
<keyword evidence="1" id="KW-0863">Zinc-finger</keyword>
<reference evidence="5" key="1">
    <citation type="submission" date="2022-11" db="UniProtKB">
        <authorList>
            <consortium name="WormBaseParasite"/>
        </authorList>
    </citation>
    <scope>IDENTIFICATION</scope>
</reference>
<keyword evidence="1" id="KW-0479">Metal-binding</keyword>
<dbReference type="SUPFAM" id="SSF57667">
    <property type="entry name" value="beta-beta-alpha zinc fingers"/>
    <property type="match status" value="1"/>
</dbReference>
<dbReference type="GO" id="GO:0008270">
    <property type="term" value="F:zinc ion binding"/>
    <property type="evidence" value="ECO:0007669"/>
    <property type="project" value="UniProtKB-KW"/>
</dbReference>
<dbReference type="PROSITE" id="PS50157">
    <property type="entry name" value="ZINC_FINGER_C2H2_2"/>
    <property type="match status" value="2"/>
</dbReference>
<dbReference type="AlphaFoldDB" id="A0A914Z7S0"/>
<evidence type="ECO:0000256" key="2">
    <source>
        <dbReference type="SAM" id="MobiDB-lite"/>
    </source>
</evidence>
<organism evidence="4 5">
    <name type="scientific">Panagrolaimus superbus</name>
    <dbReference type="NCBI Taxonomy" id="310955"/>
    <lineage>
        <taxon>Eukaryota</taxon>
        <taxon>Metazoa</taxon>
        <taxon>Ecdysozoa</taxon>
        <taxon>Nematoda</taxon>
        <taxon>Chromadorea</taxon>
        <taxon>Rhabditida</taxon>
        <taxon>Tylenchina</taxon>
        <taxon>Panagrolaimomorpha</taxon>
        <taxon>Panagrolaimoidea</taxon>
        <taxon>Panagrolaimidae</taxon>
        <taxon>Panagrolaimus</taxon>
    </lineage>
</organism>
<evidence type="ECO:0000313" key="4">
    <source>
        <dbReference type="Proteomes" id="UP000887577"/>
    </source>
</evidence>
<dbReference type="PROSITE" id="PS00028">
    <property type="entry name" value="ZINC_FINGER_C2H2_1"/>
    <property type="match status" value="2"/>
</dbReference>
<evidence type="ECO:0000259" key="3">
    <source>
        <dbReference type="PROSITE" id="PS50157"/>
    </source>
</evidence>
<evidence type="ECO:0000256" key="1">
    <source>
        <dbReference type="PROSITE-ProRule" id="PRU00042"/>
    </source>
</evidence>
<proteinExistence type="predicted"/>
<feature type="domain" description="C2H2-type" evidence="3">
    <location>
        <begin position="246"/>
        <end position="273"/>
    </location>
</feature>
<feature type="compositionally biased region" description="Low complexity" evidence="2">
    <location>
        <begin position="121"/>
        <end position="142"/>
    </location>
</feature>
<feature type="region of interest" description="Disordered" evidence="2">
    <location>
        <begin position="263"/>
        <end position="285"/>
    </location>
</feature>
<dbReference type="SMART" id="SM00355">
    <property type="entry name" value="ZnF_C2H2"/>
    <property type="match status" value="2"/>
</dbReference>
<feature type="region of interest" description="Disordered" evidence="2">
    <location>
        <begin position="121"/>
        <end position="152"/>
    </location>
</feature>